<evidence type="ECO:0000313" key="2">
    <source>
        <dbReference type="EMBL" id="MBB4491681.1"/>
    </source>
</evidence>
<organism evidence="2 3">
    <name type="scientific">Agrobacterium radiobacter</name>
    <dbReference type="NCBI Taxonomy" id="362"/>
    <lineage>
        <taxon>Bacteria</taxon>
        <taxon>Pseudomonadati</taxon>
        <taxon>Pseudomonadota</taxon>
        <taxon>Alphaproteobacteria</taxon>
        <taxon>Hyphomicrobiales</taxon>
        <taxon>Rhizobiaceae</taxon>
        <taxon>Rhizobium/Agrobacterium group</taxon>
        <taxon>Agrobacterium</taxon>
        <taxon>Agrobacterium tumefaciens complex</taxon>
    </lineage>
</organism>
<feature type="region of interest" description="Disordered" evidence="1">
    <location>
        <begin position="121"/>
        <end position="195"/>
    </location>
</feature>
<accession>A0ABR6JA04</accession>
<evidence type="ECO:0000313" key="3">
    <source>
        <dbReference type="Proteomes" id="UP000534590"/>
    </source>
</evidence>
<keyword evidence="3" id="KW-1185">Reference proteome</keyword>
<dbReference type="Proteomes" id="UP000534590">
    <property type="component" value="Unassembled WGS sequence"/>
</dbReference>
<feature type="compositionally biased region" description="Basic and acidic residues" evidence="1">
    <location>
        <begin position="142"/>
        <end position="155"/>
    </location>
</feature>
<sequence length="214" mass="22958">MSSIGCEKISSGLDHAACEVQPGRKESTTFQAAQLTSPKRFACANTAAAVSRRRKRQARRMRVEWEVVEVFAFTGPHHRDHNHGLSLTAFSRHLSDRPFPPLAVRDASPKHGLPEPCLSMPAAGSQKAPRVSPFRSGCGRNDAAKGGDGDGRGRIFSEVTENEGGVDANYAHRLEHNGEQAPSSDPSGHLLPGGEKKCAEPAVLFSANITLGKK</sequence>
<dbReference type="EMBL" id="JACIHP010000003">
    <property type="protein sequence ID" value="MBB4491681.1"/>
    <property type="molecule type" value="Genomic_DNA"/>
</dbReference>
<name>A0ABR6JA04_AGRRD</name>
<proteinExistence type="predicted"/>
<gene>
    <name evidence="2" type="ORF">GGE40_003523</name>
</gene>
<comment type="caution">
    <text evidence="2">The sequence shown here is derived from an EMBL/GenBank/DDBJ whole genome shotgun (WGS) entry which is preliminary data.</text>
</comment>
<protein>
    <submittedName>
        <fullName evidence="2">Uncharacterized protein</fullName>
    </submittedName>
</protein>
<reference evidence="2 3" key="1">
    <citation type="submission" date="2020-08" db="EMBL/GenBank/DDBJ databases">
        <title>Genomic Encyclopedia of Type Strains, Phase IV (KMG-V): Genome sequencing to study the core and pangenomes of soil and plant-associated prokaryotes.</title>
        <authorList>
            <person name="Whitman W."/>
        </authorList>
    </citation>
    <scope>NUCLEOTIDE SEQUENCE [LARGE SCALE GENOMIC DNA]</scope>
    <source>
        <strain evidence="2 3">SEMIA 461</strain>
    </source>
</reference>
<evidence type="ECO:0000256" key="1">
    <source>
        <dbReference type="SAM" id="MobiDB-lite"/>
    </source>
</evidence>